<evidence type="ECO:0000313" key="11">
    <source>
        <dbReference type="Proteomes" id="UP000033908"/>
    </source>
</evidence>
<dbReference type="PANTHER" id="PTHR47642">
    <property type="entry name" value="ATP-DEPENDENT DNA HELICASE"/>
    <property type="match status" value="1"/>
</dbReference>
<dbReference type="Pfam" id="PF21530">
    <property type="entry name" value="Pif1_2B_dom"/>
    <property type="match status" value="1"/>
</dbReference>
<keyword evidence="5" id="KW-0067">ATP-binding</keyword>
<organism evidence="10 11">
    <name type="scientific">Candidatus Gottesmanbacteria bacterium GW2011_GWA2_41_12</name>
    <dbReference type="NCBI Taxonomy" id="1618440"/>
    <lineage>
        <taxon>Bacteria</taxon>
        <taxon>Candidatus Gottesmaniibacteriota</taxon>
    </lineage>
</organism>
<keyword evidence="7" id="KW-0234">DNA repair</keyword>
<dbReference type="GO" id="GO:0003678">
    <property type="term" value="F:DNA helicase activity"/>
    <property type="evidence" value="ECO:0007669"/>
    <property type="project" value="InterPro"/>
</dbReference>
<dbReference type="InterPro" id="IPR051055">
    <property type="entry name" value="PIF1_helicase"/>
</dbReference>
<dbReference type="InterPro" id="IPR027417">
    <property type="entry name" value="P-loop_NTPase"/>
</dbReference>
<keyword evidence="3" id="KW-0378">Hydrolase</keyword>
<evidence type="ECO:0000256" key="3">
    <source>
        <dbReference type="ARBA" id="ARBA00022801"/>
    </source>
</evidence>
<dbReference type="Proteomes" id="UP000033908">
    <property type="component" value="Unassembled WGS sequence"/>
</dbReference>
<keyword evidence="8" id="KW-0413">Isomerase</keyword>
<gene>
    <name evidence="10" type="ORF">UU37_C0004G0031</name>
</gene>
<dbReference type="CDD" id="cd18037">
    <property type="entry name" value="DEXSc_Pif1_like"/>
    <property type="match status" value="1"/>
</dbReference>
<evidence type="ECO:0000313" key="10">
    <source>
        <dbReference type="EMBL" id="KKR88413.1"/>
    </source>
</evidence>
<dbReference type="CDD" id="cd18809">
    <property type="entry name" value="SF1_C_RecD"/>
    <property type="match status" value="1"/>
</dbReference>
<proteinExistence type="predicted"/>
<evidence type="ECO:0000256" key="4">
    <source>
        <dbReference type="ARBA" id="ARBA00022806"/>
    </source>
</evidence>
<dbReference type="Pfam" id="PF05970">
    <property type="entry name" value="PIF1"/>
    <property type="match status" value="1"/>
</dbReference>
<dbReference type="SUPFAM" id="SSF52540">
    <property type="entry name" value="P-loop containing nucleoside triphosphate hydrolases"/>
    <property type="match status" value="2"/>
</dbReference>
<evidence type="ECO:0000256" key="1">
    <source>
        <dbReference type="ARBA" id="ARBA00022741"/>
    </source>
</evidence>
<evidence type="ECO:0000256" key="6">
    <source>
        <dbReference type="ARBA" id="ARBA00023125"/>
    </source>
</evidence>
<sequence>MTQSQALSILKTGANVFLTGEPGSGKTHTINEYTAYLRKRGIEPAITASTGIAATHIGGMTIHSWSGIGIKTKLDKHDLTKITSSQYIINRVRKAKVLIIEEVSMLLPETLSAVDTVCCEIKQNMEPFGGIQVVFAGDFFQLPPVVKTETENNGQTELIRESSTRFAYNSSAWARANPLICYLTEQHRQDDNNFLGILSAIRHNVFSRDHLYHIETRKILPSLIPDNVPQLFSHNTDVDRINDEILAKLPGESHVFAMFSQGPDILVTAIKKGCLSPETLYLKAGATVMFTKNNQKDGFVNGTVGMIEGFNKTGGHPIVKVRSGRRIEVKPMDWTVEENGKVRAQISQLPLRLAWAITVHKSQGMNLDEAVMDLSSVFEFGQGYVALSRVRRLSGLYMLGWNRRTFQVNPEILNKDEFFRLVSNDAETTFSKISPAVLQERQVNFISVCGGKVIQEIRAGY</sequence>
<protein>
    <submittedName>
        <fullName evidence="10">AAA ATPase</fullName>
    </submittedName>
</protein>
<dbReference type="InterPro" id="IPR003593">
    <property type="entry name" value="AAA+_ATPase"/>
</dbReference>
<evidence type="ECO:0000256" key="2">
    <source>
        <dbReference type="ARBA" id="ARBA00022763"/>
    </source>
</evidence>
<dbReference type="SMART" id="SM00382">
    <property type="entry name" value="AAA"/>
    <property type="match status" value="1"/>
</dbReference>
<dbReference type="PATRIC" id="fig|1618440.3.peg.206"/>
<dbReference type="Gene3D" id="3.40.50.300">
    <property type="entry name" value="P-loop containing nucleotide triphosphate hydrolases"/>
    <property type="match status" value="2"/>
</dbReference>
<dbReference type="GO" id="GO:0000723">
    <property type="term" value="P:telomere maintenance"/>
    <property type="evidence" value="ECO:0007669"/>
    <property type="project" value="InterPro"/>
</dbReference>
<dbReference type="GO" id="GO:0006281">
    <property type="term" value="P:DNA repair"/>
    <property type="evidence" value="ECO:0007669"/>
    <property type="project" value="InterPro"/>
</dbReference>
<evidence type="ECO:0000256" key="8">
    <source>
        <dbReference type="ARBA" id="ARBA00023235"/>
    </source>
</evidence>
<reference evidence="10 11" key="1">
    <citation type="journal article" date="2015" name="Nature">
        <title>rRNA introns, odd ribosomes, and small enigmatic genomes across a large radiation of phyla.</title>
        <authorList>
            <person name="Brown C.T."/>
            <person name="Hug L.A."/>
            <person name="Thomas B.C."/>
            <person name="Sharon I."/>
            <person name="Castelle C.J."/>
            <person name="Singh A."/>
            <person name="Wilkins M.J."/>
            <person name="Williams K.H."/>
            <person name="Banfield J.F."/>
        </authorList>
    </citation>
    <scope>NUCLEOTIDE SEQUENCE [LARGE SCALE GENOMIC DNA]</scope>
</reference>
<dbReference type="InterPro" id="IPR010285">
    <property type="entry name" value="DNA_helicase_pif1-like_DEAD"/>
</dbReference>
<feature type="domain" description="AAA+ ATPase" evidence="9">
    <location>
        <begin position="12"/>
        <end position="225"/>
    </location>
</feature>
<keyword evidence="2" id="KW-0227">DNA damage</keyword>
<evidence type="ECO:0000259" key="9">
    <source>
        <dbReference type="SMART" id="SM00382"/>
    </source>
</evidence>
<dbReference type="AlphaFoldDB" id="A0A0G0UHU7"/>
<dbReference type="PANTHER" id="PTHR47642:SF5">
    <property type="entry name" value="ATP-DEPENDENT DNA HELICASE"/>
    <property type="match status" value="1"/>
</dbReference>
<accession>A0A0G0UHU7</accession>
<dbReference type="EMBL" id="LCAJ01000004">
    <property type="protein sequence ID" value="KKR88413.1"/>
    <property type="molecule type" value="Genomic_DNA"/>
</dbReference>
<keyword evidence="4" id="KW-0347">Helicase</keyword>
<name>A0A0G0UHU7_9BACT</name>
<comment type="caution">
    <text evidence="10">The sequence shown here is derived from an EMBL/GenBank/DDBJ whole genome shotgun (WGS) entry which is preliminary data.</text>
</comment>
<evidence type="ECO:0000256" key="5">
    <source>
        <dbReference type="ARBA" id="ARBA00022840"/>
    </source>
</evidence>
<keyword evidence="6" id="KW-0238">DNA-binding</keyword>
<dbReference type="InterPro" id="IPR049163">
    <property type="entry name" value="Pif1-like_2B_dom"/>
</dbReference>
<keyword evidence="1" id="KW-0547">Nucleotide-binding</keyword>
<evidence type="ECO:0000256" key="7">
    <source>
        <dbReference type="ARBA" id="ARBA00023204"/>
    </source>
</evidence>